<proteinExistence type="predicted"/>
<dbReference type="RefSeq" id="WP_334319469.1">
    <property type="nucleotide sequence ID" value="NZ_KV441841.1"/>
</dbReference>
<dbReference type="Proteomes" id="UP000078486">
    <property type="component" value="Unassembled WGS sequence"/>
</dbReference>
<accession>A0A178IHJ8</accession>
<dbReference type="EMBL" id="LRRQ01000126">
    <property type="protein sequence ID" value="OAM88635.1"/>
    <property type="molecule type" value="Genomic_DNA"/>
</dbReference>
<keyword evidence="3" id="KW-1185">Reference proteome</keyword>
<dbReference type="STRING" id="1184151.AW736_16360"/>
<sequence length="91" mass="9122">MATGIYAGRAVDVVLRDAAIGCLASALIGRWWMGLAAKSARQLIDEKQAARAAKPPAPPPPAPAPAGGPGALPRRPAVSAPRAASAPAAHR</sequence>
<evidence type="ECO:0000313" key="2">
    <source>
        <dbReference type="EMBL" id="OAM88635.1"/>
    </source>
</evidence>
<evidence type="ECO:0000313" key="3">
    <source>
        <dbReference type="Proteomes" id="UP000078486"/>
    </source>
</evidence>
<dbReference type="AlphaFoldDB" id="A0A178IHJ8"/>
<reference evidence="2 3" key="1">
    <citation type="submission" date="2016-01" db="EMBL/GenBank/DDBJ databases">
        <title>High potential of lignocellulose degradation of a new Verrucomicrobia species.</title>
        <authorList>
            <person name="Wang Y."/>
            <person name="Shi Y."/>
            <person name="Qiu Z."/>
            <person name="Liu S."/>
            <person name="Yang H."/>
        </authorList>
    </citation>
    <scope>NUCLEOTIDE SEQUENCE [LARGE SCALE GENOMIC DNA]</scope>
    <source>
        <strain evidence="2 3">TSB47</strain>
    </source>
</reference>
<evidence type="ECO:0000256" key="1">
    <source>
        <dbReference type="SAM" id="MobiDB-lite"/>
    </source>
</evidence>
<feature type="compositionally biased region" description="Low complexity" evidence="1">
    <location>
        <begin position="71"/>
        <end position="91"/>
    </location>
</feature>
<protein>
    <submittedName>
        <fullName evidence="2">Uncharacterized protein</fullName>
    </submittedName>
</protein>
<feature type="compositionally biased region" description="Pro residues" evidence="1">
    <location>
        <begin position="55"/>
        <end position="66"/>
    </location>
</feature>
<gene>
    <name evidence="2" type="ORF">AW736_16360</name>
</gene>
<name>A0A178IHJ8_9BACT</name>
<feature type="region of interest" description="Disordered" evidence="1">
    <location>
        <begin position="46"/>
        <end position="91"/>
    </location>
</feature>
<organism evidence="2 3">
    <name type="scientific">Termitidicoccus mucosus</name>
    <dbReference type="NCBI Taxonomy" id="1184151"/>
    <lineage>
        <taxon>Bacteria</taxon>
        <taxon>Pseudomonadati</taxon>
        <taxon>Verrucomicrobiota</taxon>
        <taxon>Opitutia</taxon>
        <taxon>Opitutales</taxon>
        <taxon>Opitutaceae</taxon>
        <taxon>Termitidicoccus</taxon>
    </lineage>
</organism>
<comment type="caution">
    <text evidence="2">The sequence shown here is derived from an EMBL/GenBank/DDBJ whole genome shotgun (WGS) entry which is preliminary data.</text>
</comment>